<feature type="domain" description="Adaptor protein ClpS core" evidence="1">
    <location>
        <begin position="76"/>
        <end position="136"/>
    </location>
</feature>
<protein>
    <recommendedName>
        <fullName evidence="1">Adaptor protein ClpS core domain-containing protein</fullName>
    </recommendedName>
</protein>
<dbReference type="Proteomes" id="UP000019423">
    <property type="component" value="Chromosome"/>
</dbReference>
<dbReference type="EMBL" id="CP007145">
    <property type="protein sequence ID" value="AHJ96647.1"/>
    <property type="molecule type" value="Genomic_DNA"/>
</dbReference>
<accession>W8EXZ4</accession>
<proteinExistence type="predicted"/>
<dbReference type="HOGENOM" id="CLU_1793872_0_0_10"/>
<dbReference type="AlphaFoldDB" id="W8EXZ4"/>
<sequence length="144" mass="15935">MPLGAGGCAAGVLPVAASVKNRQQFKQSVSCRGSRHKECFAFLPVFPYFCPMNSKPQIEYDEDVLLLEETTDVRDLVVYNDDINTFDHVIKTLMDVCGHLPEQAEQCTLLIHYKGQCTVKHGVYDELAGMCTAIHDRGISADVV</sequence>
<dbReference type="SUPFAM" id="SSF54736">
    <property type="entry name" value="ClpS-like"/>
    <property type="match status" value="1"/>
</dbReference>
<name>W8EXZ4_9BACT</name>
<dbReference type="InterPro" id="IPR003769">
    <property type="entry name" value="ClpS_core"/>
</dbReference>
<reference evidence="2 3" key="1">
    <citation type="submission" date="2014-01" db="EMBL/GenBank/DDBJ databases">
        <title>Complete genome sequence of ionizing-radiation resistance bacterium Hymenobacter swuensis DY53.</title>
        <authorList>
            <person name="Jung J.-H."/>
            <person name="Jeong S.-W."/>
            <person name="Joe M.-H."/>
            <person name="Cho y.-j."/>
            <person name="Kim M.-K."/>
            <person name="Lim S.-Y."/>
        </authorList>
    </citation>
    <scope>NUCLEOTIDE SEQUENCE [LARGE SCALE GENOMIC DNA]</scope>
    <source>
        <strain evidence="2 3">DY53</strain>
    </source>
</reference>
<dbReference type="STRING" id="1227739.Hsw_1052"/>
<dbReference type="InterPro" id="IPR014719">
    <property type="entry name" value="Ribosomal_bL12_C/ClpS-like"/>
</dbReference>
<keyword evidence="3" id="KW-1185">Reference proteome</keyword>
<dbReference type="Gene3D" id="3.30.1390.10">
    <property type="match status" value="1"/>
</dbReference>
<dbReference type="GO" id="GO:0030163">
    <property type="term" value="P:protein catabolic process"/>
    <property type="evidence" value="ECO:0007669"/>
    <property type="project" value="InterPro"/>
</dbReference>
<evidence type="ECO:0000259" key="1">
    <source>
        <dbReference type="Pfam" id="PF02617"/>
    </source>
</evidence>
<organism evidence="2 3">
    <name type="scientific">Hymenobacter swuensis DY53</name>
    <dbReference type="NCBI Taxonomy" id="1227739"/>
    <lineage>
        <taxon>Bacteria</taxon>
        <taxon>Pseudomonadati</taxon>
        <taxon>Bacteroidota</taxon>
        <taxon>Cytophagia</taxon>
        <taxon>Cytophagales</taxon>
        <taxon>Hymenobacteraceae</taxon>
        <taxon>Hymenobacter</taxon>
    </lineage>
</organism>
<dbReference type="PATRIC" id="fig|1227739.3.peg.1297"/>
<gene>
    <name evidence="2" type="ORF">Hsw_1052</name>
</gene>
<evidence type="ECO:0000313" key="2">
    <source>
        <dbReference type="EMBL" id="AHJ96647.1"/>
    </source>
</evidence>
<dbReference type="Pfam" id="PF02617">
    <property type="entry name" value="ClpS"/>
    <property type="match status" value="1"/>
</dbReference>
<evidence type="ECO:0000313" key="3">
    <source>
        <dbReference type="Proteomes" id="UP000019423"/>
    </source>
</evidence>
<dbReference type="eggNOG" id="COG2127">
    <property type="taxonomic scope" value="Bacteria"/>
</dbReference>
<dbReference type="KEGG" id="hsw:Hsw_1052"/>